<dbReference type="InterPro" id="IPR036249">
    <property type="entry name" value="Thioredoxin-like_sf"/>
</dbReference>
<comment type="similarity">
    <text evidence="1">Belongs to the ArsC family.</text>
</comment>
<evidence type="ECO:0000256" key="1">
    <source>
        <dbReference type="PROSITE-ProRule" id="PRU01282"/>
    </source>
</evidence>
<dbReference type="RefSeq" id="WP_159823034.1">
    <property type="nucleotide sequence ID" value="NZ_CABWNB010000003.1"/>
</dbReference>
<dbReference type="Gene3D" id="3.40.30.10">
    <property type="entry name" value="Glutaredoxin"/>
    <property type="match status" value="1"/>
</dbReference>
<sequence length="113" mass="13130">MIQIIGTKKNRATQHALRFFKERRITFQWRDLTEKGLSRGELENIRSRLKTLPLDRESKAFRAAVRPGESFDPLTLALQEPLVLELPIVRTKTQVASGMAPERWQEMAREEAK</sequence>
<dbReference type="EMBL" id="JACHHI010000002">
    <property type="protein sequence ID" value="MBB6477553.1"/>
    <property type="molecule type" value="Genomic_DNA"/>
</dbReference>
<evidence type="ECO:0000313" key="3">
    <source>
        <dbReference type="Proteomes" id="UP000591941"/>
    </source>
</evidence>
<protein>
    <submittedName>
        <fullName evidence="2">Arsenate reductase-like glutaredoxin family protein</fullName>
    </submittedName>
</protein>
<reference evidence="2 3" key="1">
    <citation type="submission" date="2020-08" db="EMBL/GenBank/DDBJ databases">
        <title>Genomic Encyclopedia of Type Strains, Phase IV (KMG-IV): sequencing the most valuable type-strain genomes for metagenomic binning, comparative biology and taxonomic classification.</title>
        <authorList>
            <person name="Goeker M."/>
        </authorList>
    </citation>
    <scope>NUCLEOTIDE SEQUENCE [LARGE SCALE GENOMIC DNA]</scope>
    <source>
        <strain evidence="2 3">DSM 21255</strain>
    </source>
</reference>
<dbReference type="PROSITE" id="PS51353">
    <property type="entry name" value="ARSC"/>
    <property type="match status" value="1"/>
</dbReference>
<accession>A0A841R1B8</accession>
<organism evidence="2 3">
    <name type="scientific">Negativicoccus succinicivorans</name>
    <dbReference type="NCBI Taxonomy" id="620903"/>
    <lineage>
        <taxon>Bacteria</taxon>
        <taxon>Bacillati</taxon>
        <taxon>Bacillota</taxon>
        <taxon>Negativicutes</taxon>
        <taxon>Veillonellales</taxon>
        <taxon>Veillonellaceae</taxon>
        <taxon>Negativicoccus</taxon>
    </lineage>
</organism>
<dbReference type="SUPFAM" id="SSF52833">
    <property type="entry name" value="Thioredoxin-like"/>
    <property type="match status" value="1"/>
</dbReference>
<dbReference type="AlphaFoldDB" id="A0A841R1B8"/>
<comment type="caution">
    <text evidence="2">The sequence shown here is derived from an EMBL/GenBank/DDBJ whole genome shotgun (WGS) entry which is preliminary data.</text>
</comment>
<dbReference type="Proteomes" id="UP000591941">
    <property type="component" value="Unassembled WGS sequence"/>
</dbReference>
<dbReference type="InterPro" id="IPR006660">
    <property type="entry name" value="Arsenate_reductase-like"/>
</dbReference>
<keyword evidence="3" id="KW-1185">Reference proteome</keyword>
<proteinExistence type="inferred from homology"/>
<dbReference type="GeneID" id="93485856"/>
<evidence type="ECO:0000313" key="2">
    <source>
        <dbReference type="EMBL" id="MBB6477553.1"/>
    </source>
</evidence>
<gene>
    <name evidence="2" type="ORF">HNR45_000583</name>
</gene>
<name>A0A841R1B8_9FIRM</name>
<dbReference type="OrthoDB" id="9803749at2"/>